<proteinExistence type="predicted"/>
<dbReference type="EC" id="3.3.2.1" evidence="2"/>
<organism evidence="2 3">
    <name type="scientific">Burkholderia multivorans</name>
    <dbReference type="NCBI Taxonomy" id="87883"/>
    <lineage>
        <taxon>Bacteria</taxon>
        <taxon>Pseudomonadati</taxon>
        <taxon>Pseudomonadota</taxon>
        <taxon>Betaproteobacteria</taxon>
        <taxon>Burkholderiales</taxon>
        <taxon>Burkholderiaceae</taxon>
        <taxon>Burkholderia</taxon>
        <taxon>Burkholderia cepacia complex</taxon>
    </lineage>
</organism>
<evidence type="ECO:0000259" key="1">
    <source>
        <dbReference type="PROSITE" id="PS50075"/>
    </source>
</evidence>
<dbReference type="GO" id="GO:0008908">
    <property type="term" value="F:isochorismatase activity"/>
    <property type="evidence" value="ECO:0007669"/>
    <property type="project" value="UniProtKB-EC"/>
</dbReference>
<dbReference type="AlphaFoldDB" id="A0ABD7L938"/>
<name>A0ABD7L938_9BURK</name>
<dbReference type="EMBL" id="FKJW01000005">
    <property type="protein sequence ID" value="SAJ98044.1"/>
    <property type="molecule type" value="Genomic_DNA"/>
</dbReference>
<dbReference type="InterPro" id="IPR036736">
    <property type="entry name" value="ACP-like_sf"/>
</dbReference>
<sequence length="88" mass="9716">MTATPTPTTSGLTRERFLADVASVARVDVSAMSDGLAPFEAGLDSLRLLVLIDRWRKLGVELGFGELAERRTLGDWWALIEARERGRT</sequence>
<dbReference type="PROSITE" id="PS50075">
    <property type="entry name" value="CARRIER"/>
    <property type="match status" value="1"/>
</dbReference>
<dbReference type="Proteomes" id="UP000196218">
    <property type="component" value="Unassembled WGS sequence"/>
</dbReference>
<evidence type="ECO:0000313" key="3">
    <source>
        <dbReference type="Proteomes" id="UP000196218"/>
    </source>
</evidence>
<evidence type="ECO:0000313" key="2">
    <source>
        <dbReference type="EMBL" id="SAJ98044.1"/>
    </source>
</evidence>
<protein>
    <submittedName>
        <fullName evidence="2">Isochorismatase</fullName>
        <ecNumber evidence="2">3.3.2.1</ecNumber>
    </submittedName>
</protein>
<gene>
    <name evidence="2" type="primary">dhbB_2</name>
    <name evidence="2" type="ORF">UA18_03748</name>
</gene>
<comment type="caution">
    <text evidence="2">The sequence shown here is derived from an EMBL/GenBank/DDBJ whole genome shotgun (WGS) entry which is preliminary data.</text>
</comment>
<dbReference type="RefSeq" id="WP_140402347.1">
    <property type="nucleotide sequence ID" value="NZ_CADFGW010000009.1"/>
</dbReference>
<feature type="domain" description="Carrier" evidence="1">
    <location>
        <begin position="8"/>
        <end position="84"/>
    </location>
</feature>
<keyword evidence="2" id="KW-0378">Hydrolase</keyword>
<dbReference type="Gene3D" id="1.10.1200.10">
    <property type="entry name" value="ACP-like"/>
    <property type="match status" value="1"/>
</dbReference>
<dbReference type="InterPro" id="IPR009081">
    <property type="entry name" value="PP-bd_ACP"/>
</dbReference>
<dbReference type="Pfam" id="PF00550">
    <property type="entry name" value="PP-binding"/>
    <property type="match status" value="1"/>
</dbReference>
<dbReference type="SUPFAM" id="SSF47336">
    <property type="entry name" value="ACP-like"/>
    <property type="match status" value="1"/>
</dbReference>
<reference evidence="2 3" key="1">
    <citation type="submission" date="2016-04" db="EMBL/GenBank/DDBJ databases">
        <authorList>
            <person name="Peeters C."/>
        </authorList>
    </citation>
    <scope>NUCLEOTIDE SEQUENCE [LARGE SCALE GENOMIC DNA]</scope>
    <source>
        <strain evidence="2">LMG 29311</strain>
    </source>
</reference>
<accession>A0ABD7L938</accession>